<dbReference type="GeneID" id="20241374"/>
<accession>V3ZMJ0</accession>
<gene>
    <name evidence="3" type="ORF">LOTGIDRAFT_170325</name>
</gene>
<feature type="coiled-coil region" evidence="1">
    <location>
        <begin position="4"/>
        <end position="35"/>
    </location>
</feature>
<dbReference type="RefSeq" id="XP_009067217.1">
    <property type="nucleotide sequence ID" value="XM_009068969.1"/>
</dbReference>
<reference evidence="3 4" key="1">
    <citation type="journal article" date="2013" name="Nature">
        <title>Insights into bilaterian evolution from three spiralian genomes.</title>
        <authorList>
            <person name="Simakov O."/>
            <person name="Marletaz F."/>
            <person name="Cho S.J."/>
            <person name="Edsinger-Gonzales E."/>
            <person name="Havlak P."/>
            <person name="Hellsten U."/>
            <person name="Kuo D.H."/>
            <person name="Larsson T."/>
            <person name="Lv J."/>
            <person name="Arendt D."/>
            <person name="Savage R."/>
            <person name="Osoegawa K."/>
            <person name="de Jong P."/>
            <person name="Grimwood J."/>
            <person name="Chapman J.A."/>
            <person name="Shapiro H."/>
            <person name="Aerts A."/>
            <person name="Otillar R.P."/>
            <person name="Terry A.Y."/>
            <person name="Boore J.L."/>
            <person name="Grigoriev I.V."/>
            <person name="Lindberg D.R."/>
            <person name="Seaver E.C."/>
            <person name="Weisblat D.A."/>
            <person name="Putnam N.H."/>
            <person name="Rokhsar D.S."/>
        </authorList>
    </citation>
    <scope>NUCLEOTIDE SEQUENCE [LARGE SCALE GENOMIC DNA]</scope>
</reference>
<dbReference type="AlphaFoldDB" id="V3ZMJ0"/>
<dbReference type="OrthoDB" id="6118021at2759"/>
<dbReference type="EMBL" id="KB204047">
    <property type="protein sequence ID" value="ESO82051.1"/>
    <property type="molecule type" value="Genomic_DNA"/>
</dbReference>
<dbReference type="PANTHER" id="PTHR45823">
    <property type="entry name" value="T-SNARE COILED-COIL HOMOLOGY DOMAIN-CONTAINING PROTEIN"/>
    <property type="match status" value="1"/>
</dbReference>
<feature type="compositionally biased region" description="Basic and acidic residues" evidence="2">
    <location>
        <begin position="355"/>
        <end position="394"/>
    </location>
</feature>
<feature type="compositionally biased region" description="Basic residues" evidence="2">
    <location>
        <begin position="395"/>
        <end position="408"/>
    </location>
</feature>
<keyword evidence="4" id="KW-1185">Reference proteome</keyword>
<organism evidence="3 4">
    <name type="scientific">Lottia gigantea</name>
    <name type="common">Giant owl limpet</name>
    <dbReference type="NCBI Taxonomy" id="225164"/>
    <lineage>
        <taxon>Eukaryota</taxon>
        <taxon>Metazoa</taxon>
        <taxon>Spiralia</taxon>
        <taxon>Lophotrochozoa</taxon>
        <taxon>Mollusca</taxon>
        <taxon>Gastropoda</taxon>
        <taxon>Patellogastropoda</taxon>
        <taxon>Lottioidea</taxon>
        <taxon>Lottiidae</taxon>
        <taxon>Lottia</taxon>
    </lineage>
</organism>
<dbReference type="PANTHER" id="PTHR45823:SF1">
    <property type="entry name" value="T-SNARE COILED-COIL HOMOLOGY DOMAIN-CONTAINING PROTEIN"/>
    <property type="match status" value="1"/>
</dbReference>
<evidence type="ECO:0000256" key="2">
    <source>
        <dbReference type="SAM" id="MobiDB-lite"/>
    </source>
</evidence>
<feature type="region of interest" description="Disordered" evidence="2">
    <location>
        <begin position="59"/>
        <end position="107"/>
    </location>
</feature>
<dbReference type="STRING" id="225164.V3ZMJ0"/>
<evidence type="ECO:0000313" key="3">
    <source>
        <dbReference type="EMBL" id="ESO82051.1"/>
    </source>
</evidence>
<keyword evidence="1" id="KW-0175">Coiled coil</keyword>
<feature type="region of interest" description="Disordered" evidence="2">
    <location>
        <begin position="355"/>
        <end position="408"/>
    </location>
</feature>
<evidence type="ECO:0000313" key="4">
    <source>
        <dbReference type="Proteomes" id="UP000030746"/>
    </source>
</evidence>
<protein>
    <recommendedName>
        <fullName evidence="5">Retrotransposon gag domain-containing protein</fullName>
    </recommendedName>
</protein>
<dbReference type="CTD" id="20241374"/>
<evidence type="ECO:0008006" key="5">
    <source>
        <dbReference type="Google" id="ProtNLM"/>
    </source>
</evidence>
<name>V3ZMJ0_LOTGI</name>
<sequence>MTSIRNLEEELQSLKSSYEQDIHRLEELISEAGSRHNTSYSSSYLEFMQRRQTQKPDFVDNEITPPLFSESSLSNIQNGQRNTPRRSVSFEDTETNDDTSNSRQASAYYTNDRTSLIGQHGSVHSGLSSPDVRENETEMNNFVQPRLQTKWTSTPAGTVPATACSDLGSQNAYAVKDRRPYQDYDRRIDQPQYNYGRKPISMPNKYDGCSSLEDHLIQFEVSARINRWNNREKAEFLAVSLVGPAQELLGTVNPYTLQEYGALVEALRQRFSPPQLTEIFKVELRKRQPMETLPEFAQAVRRLVNLAYPQATTEMRETLALDHFMENLGSVQVLEAIERADMNRRGKIAFQISSTKDRDDYKRNSKQDRTKQQKNEKALEEKQQDDSNREEIRQLKRRRNVKRFKNKE</sequence>
<proteinExistence type="predicted"/>
<dbReference type="Proteomes" id="UP000030746">
    <property type="component" value="Unassembled WGS sequence"/>
</dbReference>
<feature type="compositionally biased region" description="Polar residues" evidence="2">
    <location>
        <begin position="98"/>
        <end position="107"/>
    </location>
</feature>
<evidence type="ECO:0000256" key="1">
    <source>
        <dbReference type="SAM" id="Coils"/>
    </source>
</evidence>
<dbReference type="HOGENOM" id="CLU_063317_0_0_1"/>
<feature type="compositionally biased region" description="Polar residues" evidence="2">
    <location>
        <begin position="69"/>
        <end position="86"/>
    </location>
</feature>
<dbReference type="KEGG" id="lgi:LOTGIDRAFT_170325"/>